<sequence length="117" mass="13070">MALNIEPAVVKVPANLQSRLHELGRAAFGIQDEVNDNYRVKPVYGFVEPQASTEFKITRTDGHPKEDKFVVQFAAASPKENDPTNAFKSTTPLGEKNCMSARSSSSCCRQRIEFFNF</sequence>
<dbReference type="Pfam" id="PF00635">
    <property type="entry name" value="Motile_Sperm"/>
    <property type="match status" value="1"/>
</dbReference>
<dbReference type="InterPro" id="IPR008962">
    <property type="entry name" value="PapD-like_sf"/>
</dbReference>
<evidence type="ECO:0000313" key="3">
    <source>
        <dbReference type="WBParaSite" id="ACRNAN_scaffold4819.g28283.t1"/>
    </source>
</evidence>
<feature type="domain" description="MSP" evidence="1">
    <location>
        <begin position="1"/>
        <end position="117"/>
    </location>
</feature>
<dbReference type="Gene3D" id="2.60.40.10">
    <property type="entry name" value="Immunoglobulins"/>
    <property type="match status" value="1"/>
</dbReference>
<keyword evidence="2" id="KW-1185">Reference proteome</keyword>
<dbReference type="AlphaFoldDB" id="A0A914DZR2"/>
<dbReference type="Proteomes" id="UP000887540">
    <property type="component" value="Unplaced"/>
</dbReference>
<accession>A0A914DZR2</accession>
<protein>
    <submittedName>
        <fullName evidence="3">MSP domain-containing protein</fullName>
    </submittedName>
</protein>
<dbReference type="PROSITE" id="PS50202">
    <property type="entry name" value="MSP"/>
    <property type="match status" value="1"/>
</dbReference>
<dbReference type="InterPro" id="IPR051774">
    <property type="entry name" value="Sperm-specific_class_P"/>
</dbReference>
<evidence type="ECO:0000259" key="1">
    <source>
        <dbReference type="PROSITE" id="PS50202"/>
    </source>
</evidence>
<evidence type="ECO:0000313" key="2">
    <source>
        <dbReference type="Proteomes" id="UP000887540"/>
    </source>
</evidence>
<dbReference type="PANTHER" id="PTHR22947">
    <property type="entry name" value="MAJOR SPERM PROTEIN"/>
    <property type="match status" value="1"/>
</dbReference>
<organism evidence="2 3">
    <name type="scientific">Acrobeloides nanus</name>
    <dbReference type="NCBI Taxonomy" id="290746"/>
    <lineage>
        <taxon>Eukaryota</taxon>
        <taxon>Metazoa</taxon>
        <taxon>Ecdysozoa</taxon>
        <taxon>Nematoda</taxon>
        <taxon>Chromadorea</taxon>
        <taxon>Rhabditida</taxon>
        <taxon>Tylenchina</taxon>
        <taxon>Cephalobomorpha</taxon>
        <taxon>Cephaloboidea</taxon>
        <taxon>Cephalobidae</taxon>
        <taxon>Acrobeloides</taxon>
    </lineage>
</organism>
<dbReference type="InterPro" id="IPR000535">
    <property type="entry name" value="MSP_dom"/>
</dbReference>
<dbReference type="InterPro" id="IPR013783">
    <property type="entry name" value="Ig-like_fold"/>
</dbReference>
<dbReference type="SUPFAM" id="SSF49354">
    <property type="entry name" value="PapD-like"/>
    <property type="match status" value="1"/>
</dbReference>
<dbReference type="WBParaSite" id="ACRNAN_scaffold4819.g28283.t1">
    <property type="protein sequence ID" value="ACRNAN_scaffold4819.g28283.t1"/>
    <property type="gene ID" value="ACRNAN_scaffold4819.g28283"/>
</dbReference>
<name>A0A914DZR2_9BILA</name>
<proteinExistence type="predicted"/>
<reference evidence="3" key="1">
    <citation type="submission" date="2022-11" db="UniProtKB">
        <authorList>
            <consortium name="WormBaseParasite"/>
        </authorList>
    </citation>
    <scope>IDENTIFICATION</scope>
</reference>
<dbReference type="PANTHER" id="PTHR22947:SF7">
    <property type="entry name" value="MSP DOMAIN-CONTAINING PROTEIN-RELATED"/>
    <property type="match status" value="1"/>
</dbReference>